<dbReference type="Proteomes" id="UP000823863">
    <property type="component" value="Unassembled WGS sequence"/>
</dbReference>
<accession>A0A9D2PV99</accession>
<organism evidence="1 2">
    <name type="scientific">Candidatus Enterocloster excrementigallinarum</name>
    <dbReference type="NCBI Taxonomy" id="2838558"/>
    <lineage>
        <taxon>Bacteria</taxon>
        <taxon>Bacillati</taxon>
        <taxon>Bacillota</taxon>
        <taxon>Clostridia</taxon>
        <taxon>Lachnospirales</taxon>
        <taxon>Lachnospiraceae</taxon>
        <taxon>Enterocloster</taxon>
    </lineage>
</organism>
<name>A0A9D2PV99_9FIRM</name>
<reference evidence="1" key="1">
    <citation type="journal article" date="2021" name="PeerJ">
        <title>Extensive microbial diversity within the chicken gut microbiome revealed by metagenomics and culture.</title>
        <authorList>
            <person name="Gilroy R."/>
            <person name="Ravi A."/>
            <person name="Getino M."/>
            <person name="Pursley I."/>
            <person name="Horton D.L."/>
            <person name="Alikhan N.F."/>
            <person name="Baker D."/>
            <person name="Gharbi K."/>
            <person name="Hall N."/>
            <person name="Watson M."/>
            <person name="Adriaenssens E.M."/>
            <person name="Foster-Nyarko E."/>
            <person name="Jarju S."/>
            <person name="Secka A."/>
            <person name="Antonio M."/>
            <person name="Oren A."/>
            <person name="Chaudhuri R.R."/>
            <person name="La Ragione R."/>
            <person name="Hildebrand F."/>
            <person name="Pallen M.J."/>
        </authorList>
    </citation>
    <scope>NUCLEOTIDE SEQUENCE</scope>
    <source>
        <strain evidence="1">CHK198-12963</strain>
    </source>
</reference>
<reference evidence="1" key="2">
    <citation type="submission" date="2021-04" db="EMBL/GenBank/DDBJ databases">
        <authorList>
            <person name="Gilroy R."/>
        </authorList>
    </citation>
    <scope>NUCLEOTIDE SEQUENCE</scope>
    <source>
        <strain evidence="1">CHK198-12963</strain>
    </source>
</reference>
<sequence>MEKNEFLPEVYVITSGRKGHHLFEIHPSMLLREEERKQVMVLGVAIGYQEAAQTVRRMVDDMVRATGGFQWEEYMRQLDETSTGQTGE</sequence>
<gene>
    <name evidence="1" type="ORF">H9931_14070</name>
</gene>
<evidence type="ECO:0000313" key="2">
    <source>
        <dbReference type="Proteomes" id="UP000823863"/>
    </source>
</evidence>
<proteinExistence type="predicted"/>
<dbReference type="EMBL" id="DWWB01000085">
    <property type="protein sequence ID" value="HJC67814.1"/>
    <property type="molecule type" value="Genomic_DNA"/>
</dbReference>
<protein>
    <submittedName>
        <fullName evidence="1">Uncharacterized protein</fullName>
    </submittedName>
</protein>
<comment type="caution">
    <text evidence="1">The sequence shown here is derived from an EMBL/GenBank/DDBJ whole genome shotgun (WGS) entry which is preliminary data.</text>
</comment>
<evidence type="ECO:0000313" key="1">
    <source>
        <dbReference type="EMBL" id="HJC67814.1"/>
    </source>
</evidence>
<dbReference type="AlphaFoldDB" id="A0A9D2PV99"/>